<keyword evidence="6 8" id="KW-1133">Transmembrane helix</keyword>
<accession>A0A1C3Y155</accession>
<dbReference type="STRING" id="1138170.GA0061105_104109"/>
<protein>
    <submittedName>
        <fullName evidence="10">Putative spermidine/putrescine transport system permease protein</fullName>
    </submittedName>
</protein>
<keyword evidence="5 8" id="KW-0812">Transmembrane</keyword>
<dbReference type="CDD" id="cd06261">
    <property type="entry name" value="TM_PBP2"/>
    <property type="match status" value="1"/>
</dbReference>
<dbReference type="InterPro" id="IPR000515">
    <property type="entry name" value="MetI-like"/>
</dbReference>
<dbReference type="Pfam" id="PF00528">
    <property type="entry name" value="BPD_transp_1"/>
    <property type="match status" value="1"/>
</dbReference>
<dbReference type="SUPFAM" id="SSF161098">
    <property type="entry name" value="MetI-like"/>
    <property type="match status" value="1"/>
</dbReference>
<evidence type="ECO:0000259" key="9">
    <source>
        <dbReference type="PROSITE" id="PS50928"/>
    </source>
</evidence>
<evidence type="ECO:0000313" key="10">
    <source>
        <dbReference type="EMBL" id="SCB58185.1"/>
    </source>
</evidence>
<feature type="transmembrane region" description="Helical" evidence="8">
    <location>
        <begin position="194"/>
        <end position="218"/>
    </location>
</feature>
<gene>
    <name evidence="10" type="ORF">GA0061105_104109</name>
</gene>
<sequence length="274" mass="29332">MTNFLSFPRLFSILLWLAGGLVILFLIAPIVAIVPLSFNAEPFFTYPMPGLSLRWYREFFDSDVWQLALTNSIIVAVFATLLSTLLGTLAAIGLSRPSCPARAILTAILISPMIVPVIVSAVGIYYAFAAVGLLNSLTGLVLAHTAIGAPFVVITVTATLASFDHNLMRAASSLGAAPVEATLRIMLPVIAPGVASGALFAFVTSFDEVVIALFIAGSEERTLPRQMWSGVRETLSPTIAAVATLLILFSTLFLATLQWLQRRAERQKIAHGGD</sequence>
<keyword evidence="2 8" id="KW-0813">Transport</keyword>
<evidence type="ECO:0000256" key="7">
    <source>
        <dbReference type="ARBA" id="ARBA00023136"/>
    </source>
</evidence>
<dbReference type="Gene3D" id="1.10.3720.10">
    <property type="entry name" value="MetI-like"/>
    <property type="match status" value="1"/>
</dbReference>
<dbReference type="Proteomes" id="UP000198723">
    <property type="component" value="Unassembled WGS sequence"/>
</dbReference>
<evidence type="ECO:0000256" key="1">
    <source>
        <dbReference type="ARBA" id="ARBA00004429"/>
    </source>
</evidence>
<dbReference type="PROSITE" id="PS50928">
    <property type="entry name" value="ABC_TM1"/>
    <property type="match status" value="1"/>
</dbReference>
<feature type="transmembrane region" description="Helical" evidence="8">
    <location>
        <begin position="104"/>
        <end position="128"/>
    </location>
</feature>
<comment type="similarity">
    <text evidence="8">Belongs to the binding-protein-dependent transport system permease family.</text>
</comment>
<evidence type="ECO:0000256" key="3">
    <source>
        <dbReference type="ARBA" id="ARBA00022475"/>
    </source>
</evidence>
<dbReference type="GO" id="GO:0055085">
    <property type="term" value="P:transmembrane transport"/>
    <property type="evidence" value="ECO:0007669"/>
    <property type="project" value="InterPro"/>
</dbReference>
<feature type="domain" description="ABC transmembrane type-1" evidence="9">
    <location>
        <begin position="69"/>
        <end position="258"/>
    </location>
</feature>
<dbReference type="PANTHER" id="PTHR43357:SF4">
    <property type="entry name" value="INNER MEMBRANE ABC TRANSPORTER PERMEASE PROTEIN YDCV"/>
    <property type="match status" value="1"/>
</dbReference>
<dbReference type="AlphaFoldDB" id="A0A1C3Y155"/>
<keyword evidence="3" id="KW-1003">Cell membrane</keyword>
<dbReference type="RefSeq" id="WP_092749956.1">
    <property type="nucleotide sequence ID" value="NZ_FMAJ01000004.1"/>
</dbReference>
<feature type="transmembrane region" description="Helical" evidence="8">
    <location>
        <begin position="238"/>
        <end position="260"/>
    </location>
</feature>
<comment type="subcellular location">
    <subcellularLocation>
        <location evidence="1">Cell inner membrane</location>
        <topology evidence="1">Multi-pass membrane protein</topology>
    </subcellularLocation>
    <subcellularLocation>
        <location evidence="8">Cell membrane</location>
        <topology evidence="8">Multi-pass membrane protein</topology>
    </subcellularLocation>
</comment>
<evidence type="ECO:0000313" key="11">
    <source>
        <dbReference type="Proteomes" id="UP000198723"/>
    </source>
</evidence>
<dbReference type="GO" id="GO:0005886">
    <property type="term" value="C:plasma membrane"/>
    <property type="evidence" value="ECO:0007669"/>
    <property type="project" value="UniProtKB-SubCell"/>
</dbReference>
<evidence type="ECO:0000256" key="5">
    <source>
        <dbReference type="ARBA" id="ARBA00022692"/>
    </source>
</evidence>
<evidence type="ECO:0000256" key="2">
    <source>
        <dbReference type="ARBA" id="ARBA00022448"/>
    </source>
</evidence>
<dbReference type="InterPro" id="IPR035906">
    <property type="entry name" value="MetI-like_sf"/>
</dbReference>
<dbReference type="PANTHER" id="PTHR43357">
    <property type="entry name" value="INNER MEMBRANE ABC TRANSPORTER PERMEASE PROTEIN YDCV"/>
    <property type="match status" value="1"/>
</dbReference>
<name>A0A1C3Y155_9HYPH</name>
<keyword evidence="4" id="KW-0997">Cell inner membrane</keyword>
<feature type="transmembrane region" description="Helical" evidence="8">
    <location>
        <begin position="64"/>
        <end position="92"/>
    </location>
</feature>
<reference evidence="10 11" key="1">
    <citation type="submission" date="2016-08" db="EMBL/GenBank/DDBJ databases">
        <authorList>
            <person name="Seilhamer J.J."/>
        </authorList>
    </citation>
    <scope>NUCLEOTIDE SEQUENCE [LARGE SCALE GENOMIC DNA]</scope>
    <source>
        <strain evidence="10 11">HBR26</strain>
    </source>
</reference>
<organism evidence="10 11">
    <name type="scientific">Rhizobium aethiopicum</name>
    <dbReference type="NCBI Taxonomy" id="1138170"/>
    <lineage>
        <taxon>Bacteria</taxon>
        <taxon>Pseudomonadati</taxon>
        <taxon>Pseudomonadota</taxon>
        <taxon>Alphaproteobacteria</taxon>
        <taxon>Hyphomicrobiales</taxon>
        <taxon>Rhizobiaceae</taxon>
        <taxon>Rhizobium/Agrobacterium group</taxon>
        <taxon>Rhizobium</taxon>
    </lineage>
</organism>
<dbReference type="EMBL" id="FMAJ01000004">
    <property type="protein sequence ID" value="SCB58185.1"/>
    <property type="molecule type" value="Genomic_DNA"/>
</dbReference>
<evidence type="ECO:0000256" key="6">
    <source>
        <dbReference type="ARBA" id="ARBA00022989"/>
    </source>
</evidence>
<evidence type="ECO:0000256" key="4">
    <source>
        <dbReference type="ARBA" id="ARBA00022519"/>
    </source>
</evidence>
<feature type="transmembrane region" description="Helical" evidence="8">
    <location>
        <begin position="140"/>
        <end position="163"/>
    </location>
</feature>
<proteinExistence type="inferred from homology"/>
<keyword evidence="7 8" id="KW-0472">Membrane</keyword>
<evidence type="ECO:0000256" key="8">
    <source>
        <dbReference type="RuleBase" id="RU363032"/>
    </source>
</evidence>